<dbReference type="AlphaFoldDB" id="R7V4B3"/>
<dbReference type="OrthoDB" id="15688at2759"/>
<accession>R7V4B3</accession>
<dbReference type="SMART" id="SM00360">
    <property type="entry name" value="RRM"/>
    <property type="match status" value="1"/>
</dbReference>
<keyword evidence="8 11" id="KW-0539">Nucleus</keyword>
<dbReference type="EnsemblMetazoa" id="CapteT222447">
    <property type="protein sequence ID" value="CapteP222447"/>
    <property type="gene ID" value="CapteG222447"/>
</dbReference>
<evidence type="ECO:0000256" key="1">
    <source>
        <dbReference type="ARBA" id="ARBA00007987"/>
    </source>
</evidence>
<evidence type="ECO:0000256" key="5">
    <source>
        <dbReference type="ARBA" id="ARBA00022845"/>
    </source>
</evidence>
<evidence type="ECO:0000313" key="14">
    <source>
        <dbReference type="EMBL" id="ELU13419.1"/>
    </source>
</evidence>
<feature type="domain" description="RRM" evidence="13">
    <location>
        <begin position="72"/>
        <end position="150"/>
    </location>
</feature>
<evidence type="ECO:0000256" key="2">
    <source>
        <dbReference type="ARBA" id="ARBA00022448"/>
    </source>
</evidence>
<dbReference type="CDD" id="cd12324">
    <property type="entry name" value="RRM_RBM8"/>
    <property type="match status" value="1"/>
</dbReference>
<keyword evidence="2 11" id="KW-0813">Transport</keyword>
<dbReference type="OMA" id="IYNHEEF"/>
<dbReference type="Gene3D" id="3.30.70.330">
    <property type="match status" value="1"/>
</dbReference>
<dbReference type="Pfam" id="PF00076">
    <property type="entry name" value="RRM_1"/>
    <property type="match status" value="1"/>
</dbReference>
<comment type="subcellular location">
    <subcellularLocation>
        <location evidence="11">Nucleus</location>
    </subcellularLocation>
    <subcellularLocation>
        <location evidence="11">Nucleus speckle</location>
    </subcellularLocation>
    <subcellularLocation>
        <location evidence="11">Cytoplasm</location>
    </subcellularLocation>
</comment>
<evidence type="ECO:0000313" key="15">
    <source>
        <dbReference type="EnsemblMetazoa" id="CapteP222447"/>
    </source>
</evidence>
<evidence type="ECO:0000313" key="16">
    <source>
        <dbReference type="Proteomes" id="UP000014760"/>
    </source>
</evidence>
<evidence type="ECO:0000256" key="7">
    <source>
        <dbReference type="ARBA" id="ARBA00023187"/>
    </source>
</evidence>
<dbReference type="FunFam" id="3.30.70.330:FF:000525">
    <property type="entry name" value="RNA-binding protein 8A"/>
    <property type="match status" value="1"/>
</dbReference>
<keyword evidence="4 11" id="KW-0507">mRNA processing</keyword>
<dbReference type="GO" id="GO:0051028">
    <property type="term" value="P:mRNA transport"/>
    <property type="evidence" value="ECO:0007669"/>
    <property type="project" value="UniProtKB-KW"/>
</dbReference>
<evidence type="ECO:0000256" key="4">
    <source>
        <dbReference type="ARBA" id="ARBA00022664"/>
    </source>
</evidence>
<dbReference type="EMBL" id="AMQN01005150">
    <property type="status" value="NOT_ANNOTATED_CDS"/>
    <property type="molecule type" value="Genomic_DNA"/>
</dbReference>
<dbReference type="GO" id="GO:0006397">
    <property type="term" value="P:mRNA processing"/>
    <property type="evidence" value="ECO:0007669"/>
    <property type="project" value="UniProtKB-KW"/>
</dbReference>
<dbReference type="GO" id="GO:0006417">
    <property type="term" value="P:regulation of translation"/>
    <property type="evidence" value="ECO:0007669"/>
    <property type="project" value="UniProtKB-KW"/>
</dbReference>
<dbReference type="SUPFAM" id="SSF54928">
    <property type="entry name" value="RNA-binding domain, RBD"/>
    <property type="match status" value="1"/>
</dbReference>
<dbReference type="InterPro" id="IPR012677">
    <property type="entry name" value="Nucleotide-bd_a/b_plait_sf"/>
</dbReference>
<keyword evidence="3 11" id="KW-0963">Cytoplasm</keyword>
<dbReference type="PRINTS" id="PR01738">
    <property type="entry name" value="RNABINDINGM8"/>
</dbReference>
<dbReference type="FunCoup" id="R7V4B3">
    <property type="interactions" value="2191"/>
</dbReference>
<evidence type="ECO:0000256" key="10">
    <source>
        <dbReference type="PROSITE-ProRule" id="PRU00176"/>
    </source>
</evidence>
<evidence type="ECO:0000256" key="12">
    <source>
        <dbReference type="SAM" id="MobiDB-lite"/>
    </source>
</evidence>
<keyword evidence="5" id="KW-0810">Translation regulation</keyword>
<sequence length="177" mass="20275">MAEIEIHEDHDEEFEVDDEGDKDLQKLKEKVKKRKGRGFGGGGETKTDVEAYEGMETDEDGAPGPQRSVEGWILFISSVQEEAQEDDIMDKFSEYGNIKNVHLNLDRRTGYLKGYSLVEYDTYNEAQSAMENLNGTEILGQKINVDWAFVRGPSKQKKDTGRRRSRRSPSPDARRRR</sequence>
<keyword evidence="7 11" id="KW-0508">mRNA splicing</keyword>
<keyword evidence="6 10" id="KW-0694">RNA-binding</keyword>
<proteinExistence type="inferred from homology"/>
<feature type="compositionally biased region" description="Acidic residues" evidence="12">
    <location>
        <begin position="10"/>
        <end position="21"/>
    </location>
</feature>
<keyword evidence="16" id="KW-1185">Reference proteome</keyword>
<comment type="subunit">
    <text evidence="11">Heterodimer with MAGOH. Part of the mRNA splicing-dependent exon junction complex (EJC) complex; the core complex contains CASC3, EIF4A3, MAGOH and RBM8A.</text>
</comment>
<evidence type="ECO:0000256" key="3">
    <source>
        <dbReference type="ARBA" id="ARBA00022490"/>
    </source>
</evidence>
<dbReference type="EMBL" id="KB295236">
    <property type="protein sequence ID" value="ELU13419.1"/>
    <property type="molecule type" value="Genomic_DNA"/>
</dbReference>
<protein>
    <recommendedName>
        <fullName evidence="9 11">RNA-binding protein 8A</fullName>
    </recommendedName>
</protein>
<reference evidence="16" key="1">
    <citation type="submission" date="2012-12" db="EMBL/GenBank/DDBJ databases">
        <authorList>
            <person name="Hellsten U."/>
            <person name="Grimwood J."/>
            <person name="Chapman J.A."/>
            <person name="Shapiro H."/>
            <person name="Aerts A."/>
            <person name="Otillar R.P."/>
            <person name="Terry A.Y."/>
            <person name="Boore J.L."/>
            <person name="Simakov O."/>
            <person name="Marletaz F."/>
            <person name="Cho S.-J."/>
            <person name="Edsinger-Gonzales E."/>
            <person name="Havlak P."/>
            <person name="Kuo D.-H."/>
            <person name="Larsson T."/>
            <person name="Lv J."/>
            <person name="Arendt D."/>
            <person name="Savage R."/>
            <person name="Osoegawa K."/>
            <person name="de Jong P."/>
            <person name="Lindberg D.R."/>
            <person name="Seaver E.C."/>
            <person name="Weisblat D.A."/>
            <person name="Putnam N.H."/>
            <person name="Grigoriev I.V."/>
            <person name="Rokhsar D.S."/>
        </authorList>
    </citation>
    <scope>NUCLEOTIDE SEQUENCE</scope>
    <source>
        <strain evidence="16">I ESC-2004</strain>
    </source>
</reference>
<keyword evidence="11" id="KW-0509">mRNA transport</keyword>
<dbReference type="GO" id="GO:0003729">
    <property type="term" value="F:mRNA binding"/>
    <property type="evidence" value="ECO:0007669"/>
    <property type="project" value="InterPro"/>
</dbReference>
<organism evidence="14">
    <name type="scientific">Capitella teleta</name>
    <name type="common">Polychaete worm</name>
    <dbReference type="NCBI Taxonomy" id="283909"/>
    <lineage>
        <taxon>Eukaryota</taxon>
        <taxon>Metazoa</taxon>
        <taxon>Spiralia</taxon>
        <taxon>Lophotrochozoa</taxon>
        <taxon>Annelida</taxon>
        <taxon>Polychaeta</taxon>
        <taxon>Sedentaria</taxon>
        <taxon>Scolecida</taxon>
        <taxon>Capitellidae</taxon>
        <taxon>Capitella</taxon>
    </lineage>
</organism>
<feature type="region of interest" description="Disordered" evidence="12">
    <location>
        <begin position="150"/>
        <end position="177"/>
    </location>
</feature>
<gene>
    <name evidence="14" type="ORF">CAPTEDRAFT_222447</name>
</gene>
<comment type="function">
    <text evidence="11">Core component of the splicing-dependent multiprotein exon junction complex (EJC) deposited at splice junctions on mRNAs.</text>
</comment>
<dbReference type="InterPro" id="IPR008111">
    <property type="entry name" value="RNA-bd_8"/>
</dbReference>
<dbReference type="InterPro" id="IPR033744">
    <property type="entry name" value="RRM_RBM8"/>
</dbReference>
<evidence type="ECO:0000256" key="9">
    <source>
        <dbReference type="ARBA" id="ARBA00077711"/>
    </source>
</evidence>
<evidence type="ECO:0000256" key="8">
    <source>
        <dbReference type="ARBA" id="ARBA00023242"/>
    </source>
</evidence>
<reference evidence="15" key="3">
    <citation type="submission" date="2015-06" db="UniProtKB">
        <authorList>
            <consortium name="EnsemblMetazoa"/>
        </authorList>
    </citation>
    <scope>IDENTIFICATION</scope>
</reference>
<comment type="similarity">
    <text evidence="1 11">Belongs to the RBM8A family.</text>
</comment>
<reference evidence="14 16" key="2">
    <citation type="journal article" date="2013" name="Nature">
        <title>Insights into bilaterian evolution from three spiralian genomes.</title>
        <authorList>
            <person name="Simakov O."/>
            <person name="Marletaz F."/>
            <person name="Cho S.J."/>
            <person name="Edsinger-Gonzales E."/>
            <person name="Havlak P."/>
            <person name="Hellsten U."/>
            <person name="Kuo D.H."/>
            <person name="Larsson T."/>
            <person name="Lv J."/>
            <person name="Arendt D."/>
            <person name="Savage R."/>
            <person name="Osoegawa K."/>
            <person name="de Jong P."/>
            <person name="Grimwood J."/>
            <person name="Chapman J.A."/>
            <person name="Shapiro H."/>
            <person name="Aerts A."/>
            <person name="Otillar R.P."/>
            <person name="Terry A.Y."/>
            <person name="Boore J.L."/>
            <person name="Grigoriev I.V."/>
            <person name="Lindberg D.R."/>
            <person name="Seaver E.C."/>
            <person name="Weisblat D.A."/>
            <person name="Putnam N.H."/>
            <person name="Rokhsar D.S."/>
        </authorList>
    </citation>
    <scope>NUCLEOTIDE SEQUENCE</scope>
    <source>
        <strain evidence="14 16">I ESC-2004</strain>
    </source>
</reference>
<evidence type="ECO:0000256" key="6">
    <source>
        <dbReference type="ARBA" id="ARBA00022884"/>
    </source>
</evidence>
<dbReference type="PROSITE" id="PS50102">
    <property type="entry name" value="RRM"/>
    <property type="match status" value="1"/>
</dbReference>
<feature type="region of interest" description="Disordered" evidence="12">
    <location>
        <begin position="1"/>
        <end position="22"/>
    </location>
</feature>
<dbReference type="HOGENOM" id="CLU_012062_18_3_1"/>
<evidence type="ECO:0000259" key="13">
    <source>
        <dbReference type="PROSITE" id="PS50102"/>
    </source>
</evidence>
<dbReference type="InterPro" id="IPR035979">
    <property type="entry name" value="RBD_domain_sf"/>
</dbReference>
<dbReference type="PANTHER" id="PTHR45894">
    <property type="entry name" value="RNA-BINDING PROTEIN 8A"/>
    <property type="match status" value="1"/>
</dbReference>
<dbReference type="GO" id="GO:0005737">
    <property type="term" value="C:cytoplasm"/>
    <property type="evidence" value="ECO:0007669"/>
    <property type="project" value="UniProtKB-SubCell"/>
</dbReference>
<dbReference type="STRING" id="283909.R7V4B3"/>
<dbReference type="GO" id="GO:0008380">
    <property type="term" value="P:RNA splicing"/>
    <property type="evidence" value="ECO:0007669"/>
    <property type="project" value="UniProtKB-KW"/>
</dbReference>
<dbReference type="GO" id="GO:0016607">
    <property type="term" value="C:nuclear speck"/>
    <property type="evidence" value="ECO:0007669"/>
    <property type="project" value="UniProtKB-SubCell"/>
</dbReference>
<dbReference type="InterPro" id="IPR000504">
    <property type="entry name" value="RRM_dom"/>
</dbReference>
<evidence type="ECO:0000256" key="11">
    <source>
        <dbReference type="RuleBase" id="RU361239"/>
    </source>
</evidence>
<name>R7V4B3_CAPTE</name>
<dbReference type="Proteomes" id="UP000014760">
    <property type="component" value="Unassembled WGS sequence"/>
</dbReference>